<feature type="compositionally biased region" description="Basic and acidic residues" evidence="1">
    <location>
        <begin position="59"/>
        <end position="69"/>
    </location>
</feature>
<accession>A0A699SQ06</accession>
<sequence length="149" mass="16571">LPNTFWAEAVSTACYVLNMVLVTKPRNKTSYELLAGKFEEKSDKEFLVGYSLSSKAFRLNEDTDSKTNEEPVDQEDQASLEELERLKRQEIEANDAAETLRKMFAQSTEDFLLQAGAARASSTNYVASTPVNDASTSLNTANTQTNQDD</sequence>
<evidence type="ECO:0000313" key="2">
    <source>
        <dbReference type="EMBL" id="GFC99408.1"/>
    </source>
</evidence>
<dbReference type="AlphaFoldDB" id="A0A699SQ06"/>
<dbReference type="EMBL" id="BKCJ011178218">
    <property type="protein sequence ID" value="GFC99408.1"/>
    <property type="molecule type" value="Genomic_DNA"/>
</dbReference>
<reference evidence="2" key="1">
    <citation type="journal article" date="2019" name="Sci. Rep.">
        <title>Draft genome of Tanacetum cinerariifolium, the natural source of mosquito coil.</title>
        <authorList>
            <person name="Yamashiro T."/>
            <person name="Shiraishi A."/>
            <person name="Satake H."/>
            <person name="Nakayama K."/>
        </authorList>
    </citation>
    <scope>NUCLEOTIDE SEQUENCE</scope>
</reference>
<comment type="caution">
    <text evidence="2">The sequence shown here is derived from an EMBL/GenBank/DDBJ whole genome shotgun (WGS) entry which is preliminary data.</text>
</comment>
<name>A0A699SQ06_TANCI</name>
<organism evidence="2">
    <name type="scientific">Tanacetum cinerariifolium</name>
    <name type="common">Dalmatian daisy</name>
    <name type="synonym">Chrysanthemum cinerariifolium</name>
    <dbReference type="NCBI Taxonomy" id="118510"/>
    <lineage>
        <taxon>Eukaryota</taxon>
        <taxon>Viridiplantae</taxon>
        <taxon>Streptophyta</taxon>
        <taxon>Embryophyta</taxon>
        <taxon>Tracheophyta</taxon>
        <taxon>Spermatophyta</taxon>
        <taxon>Magnoliopsida</taxon>
        <taxon>eudicotyledons</taxon>
        <taxon>Gunneridae</taxon>
        <taxon>Pentapetalae</taxon>
        <taxon>asterids</taxon>
        <taxon>campanulids</taxon>
        <taxon>Asterales</taxon>
        <taxon>Asteraceae</taxon>
        <taxon>Asteroideae</taxon>
        <taxon>Anthemideae</taxon>
        <taxon>Anthemidinae</taxon>
        <taxon>Tanacetum</taxon>
    </lineage>
</organism>
<feature type="non-terminal residue" evidence="2">
    <location>
        <position position="1"/>
    </location>
</feature>
<feature type="region of interest" description="Disordered" evidence="1">
    <location>
        <begin position="128"/>
        <end position="149"/>
    </location>
</feature>
<feature type="compositionally biased region" description="Acidic residues" evidence="1">
    <location>
        <begin position="70"/>
        <end position="79"/>
    </location>
</feature>
<feature type="region of interest" description="Disordered" evidence="1">
    <location>
        <begin position="59"/>
        <end position="79"/>
    </location>
</feature>
<gene>
    <name evidence="2" type="ORF">Tci_871378</name>
</gene>
<evidence type="ECO:0000256" key="1">
    <source>
        <dbReference type="SAM" id="MobiDB-lite"/>
    </source>
</evidence>
<protein>
    <submittedName>
        <fullName evidence="2">Uncharacterized protein</fullName>
    </submittedName>
</protein>
<proteinExistence type="predicted"/>
<feature type="non-terminal residue" evidence="2">
    <location>
        <position position="149"/>
    </location>
</feature>